<reference evidence="3" key="1">
    <citation type="journal article" date="2011" name="Environ. Microbiol.">
        <title>Genomic insights into the metabolic potential of the polycyclic aromatic hydrocarbon degrading sulfate-reducing Deltaproteobacterium N47.</title>
        <authorList>
            <person name="Bergmann F."/>
            <person name="Selesi D."/>
            <person name="Weinmaier T."/>
            <person name="Tischler P."/>
            <person name="Rattei T."/>
            <person name="Meckenstock R.U."/>
        </authorList>
    </citation>
    <scope>NUCLEOTIDE SEQUENCE</scope>
</reference>
<name>E1YGI5_9BACT</name>
<feature type="signal peptide" evidence="2">
    <location>
        <begin position="1"/>
        <end position="25"/>
    </location>
</feature>
<accession>E1YGI5</accession>
<dbReference type="EMBL" id="FR695872">
    <property type="protein sequence ID" value="CBX29679.1"/>
    <property type="molecule type" value="Genomic_DNA"/>
</dbReference>
<feature type="region of interest" description="Disordered" evidence="1">
    <location>
        <begin position="95"/>
        <end position="203"/>
    </location>
</feature>
<protein>
    <submittedName>
        <fullName evidence="3">Uncharacterized protein</fullName>
    </submittedName>
</protein>
<evidence type="ECO:0000256" key="1">
    <source>
        <dbReference type="SAM" id="MobiDB-lite"/>
    </source>
</evidence>
<feature type="compositionally biased region" description="Polar residues" evidence="1">
    <location>
        <begin position="157"/>
        <end position="192"/>
    </location>
</feature>
<proteinExistence type="predicted"/>
<dbReference type="AlphaFoldDB" id="E1YGI5"/>
<evidence type="ECO:0000256" key="2">
    <source>
        <dbReference type="SAM" id="SignalP"/>
    </source>
</evidence>
<evidence type="ECO:0000313" key="3">
    <source>
        <dbReference type="EMBL" id="CBX29679.1"/>
    </source>
</evidence>
<keyword evidence="2" id="KW-0732">Signal</keyword>
<gene>
    <name evidence="3" type="ORF">N47_J06600</name>
</gene>
<feature type="compositionally biased region" description="Basic and acidic residues" evidence="1">
    <location>
        <begin position="145"/>
        <end position="155"/>
    </location>
</feature>
<feature type="chain" id="PRO_5003155116" evidence="2">
    <location>
        <begin position="26"/>
        <end position="203"/>
    </location>
</feature>
<organism evidence="3">
    <name type="scientific">uncultured Desulfobacterium sp</name>
    <dbReference type="NCBI Taxonomy" id="201089"/>
    <lineage>
        <taxon>Bacteria</taxon>
        <taxon>Pseudomonadati</taxon>
        <taxon>Thermodesulfobacteriota</taxon>
        <taxon>Desulfobacteria</taxon>
        <taxon>Desulfobacterales</taxon>
        <taxon>Desulfobacteriaceae</taxon>
        <taxon>Desulfobacterium</taxon>
        <taxon>environmental samples</taxon>
    </lineage>
</organism>
<feature type="compositionally biased region" description="Basic and acidic residues" evidence="1">
    <location>
        <begin position="95"/>
        <end position="111"/>
    </location>
</feature>
<feature type="compositionally biased region" description="Basic and acidic residues" evidence="1">
    <location>
        <begin position="118"/>
        <end position="136"/>
    </location>
</feature>
<sequence length="203" mass="22662">MGLCRRVVSALIVFFIICLCTSAFAGNKKMVINRTEEMDEQNKQMVRQIPNLPKTGKINAKARVVKESGNLIYDIYNVKTSVKEENIDLSGKQLKKEVKNELPSESEKIKESQSLSDDQQKDETKVESSSDTENSKESLNINSEQSREETKKESIAADTQGNSKDNTILNDKQQNELTSGTTVTNLQKQGNAGSLELNEKISE</sequence>